<feature type="transmembrane region" description="Helical" evidence="1">
    <location>
        <begin position="464"/>
        <end position="485"/>
    </location>
</feature>
<protein>
    <submittedName>
        <fullName evidence="2">Glycosyltransferase family 39 protein</fullName>
        <ecNumber evidence="2">2.4.-.-</ecNumber>
    </submittedName>
</protein>
<reference evidence="2 3" key="1">
    <citation type="submission" date="2023-12" db="EMBL/GenBank/DDBJ databases">
        <title>Description of an unclassified Opitutus bacterium of Verrucomicrobiota.</title>
        <authorList>
            <person name="Zhang D.-F."/>
        </authorList>
    </citation>
    <scope>NUCLEOTIDE SEQUENCE [LARGE SCALE GENOMIC DNA]</scope>
    <source>
        <strain evidence="2 3">WL0086</strain>
    </source>
</reference>
<dbReference type="RefSeq" id="WP_221030892.1">
    <property type="nucleotide sequence ID" value="NZ_CP139781.1"/>
</dbReference>
<sequence length="556" mass="60453">MALLCLLVLLLGAGLPLAPRLADTPWRRAALTPFAGLLVLFLIGALLHGLRLPATWWPLVGLLATGGLWAGRREVKSWIQDPATRTLLAHWALWALWLLGCLALIRHYSGGDWTNDWIGHYHRAQHILHQSPTDAAFFAADPFPSRPPLLNTITALVLGTVGDTFAHYQVVMTLLGSLAFFPARLLVRELCTGTTEDRAARWLLVLLMASPALMQNATFPWTKLGTAAWVLLAAVLTWRGLRHQHARDLQLAGAAAAGAVVSHYSAAIYLVVALATLAWIARRPEPRRLLLRALPWSAALFAVVMGTWLLWSVGRYGWTTTFASNSTVSFAAEGDALRAFAINLLRTVVPAPFLPPFDPSYVPPANVMADWRDHRFHFYQETLPGMLGLTGLVVLVLSRAVWWPRLGAVVRQLGLPILAVVLLGIAAHTAPAAWGVAHICLLTLPLAFVAGAAVLLAKLPSPRRVVLAAALFFDLAAGIGLQLFIENARITPGILAYGNGEPLLHAYGQTLWLNAAMQIRAGYTLLGEQLPGFAWAPLTLGLVALFITTFRRALRA</sequence>
<feature type="transmembrane region" description="Helical" evidence="1">
    <location>
        <begin position="293"/>
        <end position="311"/>
    </location>
</feature>
<keyword evidence="1" id="KW-0472">Membrane</keyword>
<feature type="transmembrane region" description="Helical" evidence="1">
    <location>
        <begin position="413"/>
        <end position="430"/>
    </location>
</feature>
<keyword evidence="3" id="KW-1185">Reference proteome</keyword>
<keyword evidence="1" id="KW-0812">Transmembrane</keyword>
<keyword evidence="1" id="KW-1133">Transmembrane helix</keyword>
<feature type="transmembrane region" description="Helical" evidence="1">
    <location>
        <begin position="383"/>
        <end position="401"/>
    </location>
</feature>
<dbReference type="Proteomes" id="UP000738431">
    <property type="component" value="Chromosome"/>
</dbReference>
<dbReference type="EC" id="2.4.-.-" evidence="2"/>
<keyword evidence="2" id="KW-0328">Glycosyltransferase</keyword>
<organism evidence="2 3">
    <name type="scientific">Actomonas aquatica</name>
    <dbReference type="NCBI Taxonomy" id="2866162"/>
    <lineage>
        <taxon>Bacteria</taxon>
        <taxon>Pseudomonadati</taxon>
        <taxon>Verrucomicrobiota</taxon>
        <taxon>Opitutia</taxon>
        <taxon>Opitutales</taxon>
        <taxon>Opitutaceae</taxon>
        <taxon>Actomonas</taxon>
    </lineage>
</organism>
<feature type="transmembrane region" description="Helical" evidence="1">
    <location>
        <begin position="54"/>
        <end position="71"/>
    </location>
</feature>
<feature type="transmembrane region" description="Helical" evidence="1">
    <location>
        <begin position="91"/>
        <end position="108"/>
    </location>
</feature>
<feature type="transmembrane region" description="Helical" evidence="1">
    <location>
        <begin position="30"/>
        <end position="47"/>
    </location>
</feature>
<evidence type="ECO:0000313" key="3">
    <source>
        <dbReference type="Proteomes" id="UP000738431"/>
    </source>
</evidence>
<evidence type="ECO:0000313" key="2">
    <source>
        <dbReference type="EMBL" id="WRQ89018.1"/>
    </source>
</evidence>
<feature type="transmembrane region" description="Helical" evidence="1">
    <location>
        <begin position="261"/>
        <end position="281"/>
    </location>
</feature>
<evidence type="ECO:0000256" key="1">
    <source>
        <dbReference type="SAM" id="Phobius"/>
    </source>
</evidence>
<gene>
    <name evidence="2" type="ORF">K1X11_006335</name>
</gene>
<feature type="transmembrane region" description="Helical" evidence="1">
    <location>
        <begin position="165"/>
        <end position="187"/>
    </location>
</feature>
<feature type="transmembrane region" description="Helical" evidence="1">
    <location>
        <begin position="199"/>
        <end position="217"/>
    </location>
</feature>
<feature type="transmembrane region" description="Helical" evidence="1">
    <location>
        <begin position="532"/>
        <end position="550"/>
    </location>
</feature>
<dbReference type="GO" id="GO:0016757">
    <property type="term" value="F:glycosyltransferase activity"/>
    <property type="evidence" value="ECO:0007669"/>
    <property type="project" value="UniProtKB-KW"/>
</dbReference>
<feature type="transmembrane region" description="Helical" evidence="1">
    <location>
        <begin position="436"/>
        <end position="457"/>
    </location>
</feature>
<keyword evidence="2" id="KW-0808">Transferase</keyword>
<dbReference type="EMBL" id="CP139781">
    <property type="protein sequence ID" value="WRQ89018.1"/>
    <property type="molecule type" value="Genomic_DNA"/>
</dbReference>
<proteinExistence type="predicted"/>
<accession>A0ABZ1CCM6</accession>
<name>A0ABZ1CCM6_9BACT</name>